<organism evidence="1 2">
    <name type="scientific">Toxocara canis</name>
    <name type="common">Canine roundworm</name>
    <dbReference type="NCBI Taxonomy" id="6265"/>
    <lineage>
        <taxon>Eukaryota</taxon>
        <taxon>Metazoa</taxon>
        <taxon>Ecdysozoa</taxon>
        <taxon>Nematoda</taxon>
        <taxon>Chromadorea</taxon>
        <taxon>Rhabditida</taxon>
        <taxon>Spirurina</taxon>
        <taxon>Ascaridomorpha</taxon>
        <taxon>Ascaridoidea</taxon>
        <taxon>Toxocaridae</taxon>
        <taxon>Toxocara</taxon>
    </lineage>
</organism>
<dbReference type="OrthoDB" id="5859291at2759"/>
<dbReference type="InterPro" id="IPR032675">
    <property type="entry name" value="LRR_dom_sf"/>
</dbReference>
<reference evidence="1 2" key="1">
    <citation type="submission" date="2014-11" db="EMBL/GenBank/DDBJ databases">
        <title>Genetic blueprint of the zoonotic pathogen Toxocara canis.</title>
        <authorList>
            <person name="Zhu X.-Q."/>
            <person name="Korhonen P.K."/>
            <person name="Cai H."/>
            <person name="Young N.D."/>
            <person name="Nejsum P."/>
            <person name="von Samson-Himmelstjerna G."/>
            <person name="Boag P.R."/>
            <person name="Tan P."/>
            <person name="Li Q."/>
            <person name="Min J."/>
            <person name="Yang Y."/>
            <person name="Wang X."/>
            <person name="Fang X."/>
            <person name="Hall R.S."/>
            <person name="Hofmann A."/>
            <person name="Sternberg P.W."/>
            <person name="Jex A.R."/>
            <person name="Gasser R.B."/>
        </authorList>
    </citation>
    <scope>NUCLEOTIDE SEQUENCE [LARGE SCALE GENOMIC DNA]</scope>
    <source>
        <strain evidence="1">PN_DK_2014</strain>
    </source>
</reference>
<dbReference type="AlphaFoldDB" id="A0A0B2VVR7"/>
<gene>
    <name evidence="1" type="primary">ATP5S</name>
    <name evidence="1" type="ORF">Tcan_03131</name>
</gene>
<evidence type="ECO:0000313" key="1">
    <source>
        <dbReference type="EMBL" id="KHN85442.1"/>
    </source>
</evidence>
<keyword evidence="2" id="KW-1185">Reference proteome</keyword>
<dbReference type="STRING" id="6265.A0A0B2VVR7"/>
<sequence length="261" mass="30513">MAIRWLFLRIPMGVVHLVEHHRHVSSVGAFQVYSIRRRFAEMFSNKFKPERVEILGPDLACLEWLMECGSTLVTMSDGTQLTSISEMRQYIKRFNYDLSNLPEFDEDKVEQLRKEYFLSKSIEKSELAYDLRWPNAPKTYIVKVDASDSAIANPGFAYFRECRQLDTLKLDFCDYFGDEAIRELALGRPAHTLTNLEIVLNPAITDGAIYWLTKLKSLRRLHLYFLPYVSHRKSMLRHLRLALPRCTVTFPEEDKIGYGYE</sequence>
<proteinExistence type="predicted"/>
<protein>
    <submittedName>
        <fullName evidence="1">ATP synthase subunit s, mitochondrial</fullName>
    </submittedName>
</protein>
<dbReference type="OMA" id="FQYFKEC"/>
<dbReference type="EMBL" id="JPKZ01000787">
    <property type="protein sequence ID" value="KHN85442.1"/>
    <property type="molecule type" value="Genomic_DNA"/>
</dbReference>
<dbReference type="Gene3D" id="3.80.10.10">
    <property type="entry name" value="Ribonuclease Inhibitor"/>
    <property type="match status" value="1"/>
</dbReference>
<dbReference type="SUPFAM" id="SSF52047">
    <property type="entry name" value="RNI-like"/>
    <property type="match status" value="1"/>
</dbReference>
<comment type="caution">
    <text evidence="1">The sequence shown here is derived from an EMBL/GenBank/DDBJ whole genome shotgun (WGS) entry which is preliminary data.</text>
</comment>
<accession>A0A0B2VVR7</accession>
<evidence type="ECO:0000313" key="2">
    <source>
        <dbReference type="Proteomes" id="UP000031036"/>
    </source>
</evidence>
<dbReference type="Proteomes" id="UP000031036">
    <property type="component" value="Unassembled WGS sequence"/>
</dbReference>
<name>A0A0B2VVR7_TOXCA</name>